<dbReference type="OrthoDB" id="6431021at2759"/>
<name>A0A087T0B9_STEMI</name>
<proteinExistence type="predicted"/>
<dbReference type="CDD" id="cd14733">
    <property type="entry name" value="BACK"/>
    <property type="match status" value="1"/>
</dbReference>
<protein>
    <submittedName>
        <fullName evidence="2">Protein roadkill</fullName>
    </submittedName>
</protein>
<evidence type="ECO:0000313" key="2">
    <source>
        <dbReference type="EMBL" id="KFM58558.1"/>
    </source>
</evidence>
<reference evidence="2 3" key="1">
    <citation type="submission" date="2013-11" db="EMBL/GenBank/DDBJ databases">
        <title>Genome sequencing of Stegodyphus mimosarum.</title>
        <authorList>
            <person name="Bechsgaard J."/>
        </authorList>
    </citation>
    <scope>NUCLEOTIDE SEQUENCE [LARGE SCALE GENOMIC DNA]</scope>
</reference>
<dbReference type="PANTHER" id="PTHR24413">
    <property type="entry name" value="SPECKLE-TYPE POZ PROTEIN"/>
    <property type="match status" value="1"/>
</dbReference>
<feature type="domain" description="BTB" evidence="1">
    <location>
        <begin position="185"/>
        <end position="252"/>
    </location>
</feature>
<evidence type="ECO:0000313" key="3">
    <source>
        <dbReference type="Proteomes" id="UP000054359"/>
    </source>
</evidence>
<dbReference type="Pfam" id="PF00651">
    <property type="entry name" value="BTB"/>
    <property type="match status" value="1"/>
</dbReference>
<dbReference type="AlphaFoldDB" id="A0A087T0B9"/>
<dbReference type="Pfam" id="PF07707">
    <property type="entry name" value="BACK"/>
    <property type="match status" value="1"/>
</dbReference>
<gene>
    <name evidence="2" type="ORF">X975_06369</name>
</gene>
<dbReference type="STRING" id="407821.A0A087T0B9"/>
<dbReference type="Gene3D" id="3.30.710.10">
    <property type="entry name" value="Potassium Channel Kv1.1, Chain A"/>
    <property type="match status" value="1"/>
</dbReference>
<sequence length="352" mass="39972">MMNYDLCYEWVIYDEERTFEEMQCRKGESLCSSRFGPANDRWSLFFYPLGTAGRGTDTVLRLCREQFGVPITLDGYLYIKTKDDTDDEKITVNISMRKFIHLPLNLSRNWTSLNEGNFTVKINIMVTEINGKDSDASACVKSINPHEKAVQTDDALNNLMSGVHISTLSNLSRDMQAMYEKKDTSDCTVKCDGVEFQVHKSILSARSSVFARMFEHTMTKITDSQITIMDIDSSVLEQFIFFIYTGRINIFSYAMARDLYSAADKYAVLDLKDICYKFLISSLSSSTALEILVLADTHNDALLRKVAMSYISSNFATFNTSEEWLSLSTEHSCLAMEVLSFTVTCLLSTKQN</sequence>
<evidence type="ECO:0000259" key="1">
    <source>
        <dbReference type="PROSITE" id="PS50097"/>
    </source>
</evidence>
<dbReference type="InterPro" id="IPR000210">
    <property type="entry name" value="BTB/POZ_dom"/>
</dbReference>
<dbReference type="PROSITE" id="PS50097">
    <property type="entry name" value="BTB"/>
    <property type="match status" value="1"/>
</dbReference>
<keyword evidence="3" id="KW-1185">Reference proteome</keyword>
<dbReference type="InterPro" id="IPR011705">
    <property type="entry name" value="BACK"/>
</dbReference>
<dbReference type="SUPFAM" id="SSF54695">
    <property type="entry name" value="POZ domain"/>
    <property type="match status" value="1"/>
</dbReference>
<organism evidence="2 3">
    <name type="scientific">Stegodyphus mimosarum</name>
    <name type="common">African social velvet spider</name>
    <dbReference type="NCBI Taxonomy" id="407821"/>
    <lineage>
        <taxon>Eukaryota</taxon>
        <taxon>Metazoa</taxon>
        <taxon>Ecdysozoa</taxon>
        <taxon>Arthropoda</taxon>
        <taxon>Chelicerata</taxon>
        <taxon>Arachnida</taxon>
        <taxon>Araneae</taxon>
        <taxon>Araneomorphae</taxon>
        <taxon>Entelegynae</taxon>
        <taxon>Eresoidea</taxon>
        <taxon>Eresidae</taxon>
        <taxon>Stegodyphus</taxon>
    </lineage>
</organism>
<dbReference type="SMART" id="SM00225">
    <property type="entry name" value="BTB"/>
    <property type="match status" value="1"/>
</dbReference>
<dbReference type="EMBL" id="KK112788">
    <property type="protein sequence ID" value="KFM58558.1"/>
    <property type="molecule type" value="Genomic_DNA"/>
</dbReference>
<accession>A0A087T0B9</accession>
<dbReference type="InterPro" id="IPR011333">
    <property type="entry name" value="SKP1/BTB/POZ_sf"/>
</dbReference>
<dbReference type="Proteomes" id="UP000054359">
    <property type="component" value="Unassembled WGS sequence"/>
</dbReference>
<dbReference type="Gene3D" id="1.25.40.420">
    <property type="match status" value="1"/>
</dbReference>
<dbReference type="SUPFAM" id="SSF49599">
    <property type="entry name" value="TRAF domain-like"/>
    <property type="match status" value="1"/>
</dbReference>
<feature type="non-terminal residue" evidence="2">
    <location>
        <position position="352"/>
    </location>
</feature>